<dbReference type="GO" id="GO:0060271">
    <property type="term" value="P:cilium assembly"/>
    <property type="evidence" value="ECO:0007669"/>
    <property type="project" value="TreeGrafter"/>
</dbReference>
<evidence type="ECO:0008006" key="6">
    <source>
        <dbReference type="Google" id="ProtNLM"/>
    </source>
</evidence>
<gene>
    <name evidence="4" type="ORF">A3Q56_00815</name>
</gene>
<keyword evidence="1" id="KW-0677">Repeat</keyword>
<proteinExistence type="inferred from homology"/>
<name>A0A177BD21_9BILA</name>
<dbReference type="GO" id="GO:0061512">
    <property type="term" value="P:protein localization to cilium"/>
    <property type="evidence" value="ECO:0007669"/>
    <property type="project" value="TreeGrafter"/>
</dbReference>
<protein>
    <recommendedName>
        <fullName evidence="6">Bardet-Biedl syndrome 4 protein</fullName>
    </recommendedName>
</protein>
<dbReference type="PANTHER" id="PTHR44186:SF1">
    <property type="entry name" value="BARDET-BIEDL SYNDROME 4 PROTEIN"/>
    <property type="match status" value="1"/>
</dbReference>
<comment type="similarity">
    <text evidence="3">Belongs to the BBS4 family.</text>
</comment>
<evidence type="ECO:0000256" key="2">
    <source>
        <dbReference type="ARBA" id="ARBA00022803"/>
    </source>
</evidence>
<evidence type="ECO:0000256" key="3">
    <source>
        <dbReference type="ARBA" id="ARBA00023778"/>
    </source>
</evidence>
<evidence type="ECO:0000256" key="1">
    <source>
        <dbReference type="ARBA" id="ARBA00022737"/>
    </source>
</evidence>
<dbReference type="AlphaFoldDB" id="A0A177BD21"/>
<dbReference type="PANTHER" id="PTHR44186">
    <property type="match status" value="1"/>
</dbReference>
<comment type="caution">
    <text evidence="4">The sequence shown here is derived from an EMBL/GenBank/DDBJ whole genome shotgun (WGS) entry which is preliminary data.</text>
</comment>
<keyword evidence="5" id="KW-1185">Reference proteome</keyword>
<dbReference type="EMBL" id="LWCA01000053">
    <property type="protein sequence ID" value="OAF71414.1"/>
    <property type="molecule type" value="Genomic_DNA"/>
</dbReference>
<keyword evidence="2" id="KW-0802">TPR repeat</keyword>
<dbReference type="InterPro" id="IPR011990">
    <property type="entry name" value="TPR-like_helical_dom_sf"/>
</dbReference>
<dbReference type="SUPFAM" id="SSF48452">
    <property type="entry name" value="TPR-like"/>
    <property type="match status" value="1"/>
</dbReference>
<evidence type="ECO:0000313" key="5">
    <source>
        <dbReference type="Proteomes" id="UP000078046"/>
    </source>
</evidence>
<dbReference type="GO" id="GO:0036064">
    <property type="term" value="C:ciliary basal body"/>
    <property type="evidence" value="ECO:0007669"/>
    <property type="project" value="TreeGrafter"/>
</dbReference>
<dbReference type="Proteomes" id="UP000078046">
    <property type="component" value="Unassembled WGS sequence"/>
</dbReference>
<reference evidence="4 5" key="1">
    <citation type="submission" date="2016-04" db="EMBL/GenBank/DDBJ databases">
        <title>The genome of Intoshia linei affirms orthonectids as highly simplified spiralians.</title>
        <authorList>
            <person name="Mikhailov K.V."/>
            <person name="Slusarev G.S."/>
            <person name="Nikitin M.A."/>
            <person name="Logacheva M.D."/>
            <person name="Penin A."/>
            <person name="Aleoshin V."/>
            <person name="Panchin Y.V."/>
        </authorList>
    </citation>
    <scope>NUCLEOTIDE SEQUENCE [LARGE SCALE GENOMIC DNA]</scope>
    <source>
        <strain evidence="4">Intl2013</strain>
        <tissue evidence="4">Whole animal</tissue>
    </source>
</reference>
<accession>A0A177BD21</accession>
<organism evidence="4 5">
    <name type="scientific">Intoshia linei</name>
    <dbReference type="NCBI Taxonomy" id="1819745"/>
    <lineage>
        <taxon>Eukaryota</taxon>
        <taxon>Metazoa</taxon>
        <taxon>Spiralia</taxon>
        <taxon>Lophotrochozoa</taxon>
        <taxon>Mesozoa</taxon>
        <taxon>Orthonectida</taxon>
        <taxon>Rhopaluridae</taxon>
        <taxon>Intoshia</taxon>
    </lineage>
</organism>
<dbReference type="Gene3D" id="1.25.40.10">
    <property type="entry name" value="Tetratricopeptide repeat domain"/>
    <property type="match status" value="1"/>
</dbReference>
<evidence type="ECO:0000313" key="4">
    <source>
        <dbReference type="EMBL" id="OAF71414.1"/>
    </source>
</evidence>
<sequence length="322" mass="37924">MKYNWLIHHYASTNQHTKCNQLIKYVKPKPLENIYPIITRALLLCYKGKTNESINIFERLYKTVSTNYKININYVYILIIASKTTFALSLLDTIIQECIYDWRAIYYTGLCYELEKNYEKALYYYKLVLKHYTCENANLAILRILKKDNSIFDKESMHAMKIKCKNTRISQDLASYYLEKKDYLQSLTLLGNCLSKGERCVNILLLMQCLMQSMTKCDIYLGFLLGKRNLEIVVKCSEITHNLIINNLMKNPDNYKDDNLNANIFIFLSNFHFDNPLNNIISYNFATFMSNMNIKTPAYLYFKASKMLTKDELNKEIFAITK</sequence>